<dbReference type="GO" id="GO:0005524">
    <property type="term" value="F:ATP binding"/>
    <property type="evidence" value="ECO:0007669"/>
    <property type="project" value="UniProtKB-KW"/>
</dbReference>
<sequence>MQISPSGKVLVEPRDYRSFCFRGEGRANFVISARHRLTGVRIVWRFAKARKSGLLTVKARSELVNSYMERIVAPFFDEQYLVDMNIVEFHTVDVHQLAKIPSLPANQKIEKFEDLFELPDEYSFLPLNTFQRVHGAVIVTNPKRLTSLQMLDATQLPMTVGDEGHGSTITVEIKPKQGFFQHHPNVNIPHCNNCILQIEKSCGQSHFSQMYDFCPMDLFSGNYSRMHKAIHSLFLVPHRNLRIFVDGNQVHSDEKPLEDKIFTETLFPRNEATSDDLISALCLALTGNHSKKKFRIRDSSVLGQILRAQKVDEIGIVRAHAIYDRMEHHIKTNLLDKSSLTHVGLEDILEQKSLDNENDDLLQQLRRYFLAATMKDCSIMISLRLLHSCSVPRRDVVRLPNGRLFAFSIKIVDLDPKTAKNLINSHARFMSGVKIIRLDQESTETDRKFKPCINI</sequence>
<dbReference type="OrthoDB" id="272370at2759"/>
<dbReference type="EC" id="2.7.1.158" evidence="1 6"/>
<evidence type="ECO:0000313" key="7">
    <source>
        <dbReference type="EMBL" id="EGT48174.1"/>
    </source>
</evidence>
<comment type="catalytic activity">
    <reaction evidence="6">
        <text>1D-myo-inositol 1,3,4,5,6-pentakisphosphate + ATP = 1D-myo-inositol hexakisphosphate + ADP + H(+)</text>
        <dbReference type="Rhea" id="RHEA:20313"/>
        <dbReference type="ChEBI" id="CHEBI:15378"/>
        <dbReference type="ChEBI" id="CHEBI:30616"/>
        <dbReference type="ChEBI" id="CHEBI:57733"/>
        <dbReference type="ChEBI" id="CHEBI:58130"/>
        <dbReference type="ChEBI" id="CHEBI:456216"/>
        <dbReference type="EC" id="2.7.1.158"/>
    </reaction>
</comment>
<dbReference type="AlphaFoldDB" id="G0MZ19"/>
<dbReference type="Pfam" id="PF06090">
    <property type="entry name" value="Ins_P5_2-kin"/>
    <property type="match status" value="1"/>
</dbReference>
<name>G0MZ19_CAEBE</name>
<dbReference type="EMBL" id="GL379822">
    <property type="protein sequence ID" value="EGT48174.1"/>
    <property type="molecule type" value="Genomic_DNA"/>
</dbReference>
<dbReference type="HOGENOM" id="CLU_604432_0_0_1"/>
<dbReference type="GO" id="GO:0005634">
    <property type="term" value="C:nucleus"/>
    <property type="evidence" value="ECO:0007669"/>
    <property type="project" value="TreeGrafter"/>
</dbReference>
<comment type="domain">
    <text evidence="6">The EXKPK motif is conserved in inositol-pentakisphosphate 2-kinases of both family 1 and 2.</text>
</comment>
<accession>G0MZ19</accession>
<dbReference type="STRING" id="135651.G0MZ19"/>
<dbReference type="InterPro" id="IPR009286">
    <property type="entry name" value="Ins_P5_2-kin"/>
</dbReference>
<dbReference type="Proteomes" id="UP000008068">
    <property type="component" value="Unassembled WGS sequence"/>
</dbReference>
<proteinExistence type="predicted"/>
<keyword evidence="4 6" id="KW-0418">Kinase</keyword>
<evidence type="ECO:0000256" key="3">
    <source>
        <dbReference type="ARBA" id="ARBA00022741"/>
    </source>
</evidence>
<comment type="function">
    <text evidence="6">Phosphorylates Ins(1,3,4,5,6)P5 at position 2 to form Ins(1,2,3,4,5,6)P6 (InsP6 or phytate).</text>
</comment>
<evidence type="ECO:0000256" key="6">
    <source>
        <dbReference type="RuleBase" id="RU364126"/>
    </source>
</evidence>
<evidence type="ECO:0000256" key="1">
    <source>
        <dbReference type="ARBA" id="ARBA00012023"/>
    </source>
</evidence>
<organism evidence="8">
    <name type="scientific">Caenorhabditis brenneri</name>
    <name type="common">Nematode worm</name>
    <dbReference type="NCBI Taxonomy" id="135651"/>
    <lineage>
        <taxon>Eukaryota</taxon>
        <taxon>Metazoa</taxon>
        <taxon>Ecdysozoa</taxon>
        <taxon>Nematoda</taxon>
        <taxon>Chromadorea</taxon>
        <taxon>Rhabditida</taxon>
        <taxon>Rhabditina</taxon>
        <taxon>Rhabditomorpha</taxon>
        <taxon>Rhabditoidea</taxon>
        <taxon>Rhabditidae</taxon>
        <taxon>Peloderinae</taxon>
        <taxon>Caenorhabditis</taxon>
    </lineage>
</organism>
<dbReference type="FunCoup" id="G0MZ19">
    <property type="interactions" value="2761"/>
</dbReference>
<evidence type="ECO:0000256" key="2">
    <source>
        <dbReference type="ARBA" id="ARBA00022679"/>
    </source>
</evidence>
<evidence type="ECO:0000256" key="4">
    <source>
        <dbReference type="ARBA" id="ARBA00022777"/>
    </source>
</evidence>
<dbReference type="GO" id="GO:0032958">
    <property type="term" value="P:inositol phosphate biosynthetic process"/>
    <property type="evidence" value="ECO:0007669"/>
    <property type="project" value="TreeGrafter"/>
</dbReference>
<dbReference type="InParanoid" id="G0MZ19"/>
<dbReference type="eggNOG" id="KOG4749">
    <property type="taxonomic scope" value="Eukaryota"/>
</dbReference>
<keyword evidence="3 6" id="KW-0547">Nucleotide-binding</keyword>
<reference evidence="8" key="1">
    <citation type="submission" date="2011-07" db="EMBL/GenBank/DDBJ databases">
        <authorList>
            <consortium name="Caenorhabditis brenneri Sequencing and Analysis Consortium"/>
            <person name="Wilson R.K."/>
        </authorList>
    </citation>
    <scope>NUCLEOTIDE SEQUENCE [LARGE SCALE GENOMIC DNA]</scope>
    <source>
        <strain evidence="8">PB2801</strain>
    </source>
</reference>
<protein>
    <recommendedName>
        <fullName evidence="1 6">Inositol-pentakisphosphate 2-kinase</fullName>
        <ecNumber evidence="1 6">2.7.1.158</ecNumber>
    </recommendedName>
</protein>
<dbReference type="GO" id="GO:0035299">
    <property type="term" value="F:inositol-1,3,4,5,6-pentakisphosphate 2-kinase activity"/>
    <property type="evidence" value="ECO:0007669"/>
    <property type="project" value="UniProtKB-EC"/>
</dbReference>
<evidence type="ECO:0000313" key="8">
    <source>
        <dbReference type="Proteomes" id="UP000008068"/>
    </source>
</evidence>
<dbReference type="PANTHER" id="PTHR14456">
    <property type="entry name" value="INOSITOL POLYPHOSPHATE KINASE 1"/>
    <property type="match status" value="1"/>
</dbReference>
<dbReference type="PANTHER" id="PTHR14456:SF2">
    <property type="entry name" value="INOSITOL-PENTAKISPHOSPHATE 2-KINASE"/>
    <property type="match status" value="1"/>
</dbReference>
<gene>
    <name evidence="7" type="ORF">CAEBREN_03471</name>
</gene>
<dbReference type="OMA" id="FAYSVKI"/>
<keyword evidence="2 6" id="KW-0808">Transferase</keyword>
<keyword evidence="8" id="KW-1185">Reference proteome</keyword>
<evidence type="ECO:0000256" key="5">
    <source>
        <dbReference type="ARBA" id="ARBA00022840"/>
    </source>
</evidence>
<keyword evidence="5 6" id="KW-0067">ATP-binding</keyword>